<reference evidence="1 2" key="1">
    <citation type="submission" date="2020-10" db="EMBL/GenBank/DDBJ databases">
        <title>The Coptis chinensis genome and diversification of protoberbering-type alkaloids.</title>
        <authorList>
            <person name="Wang B."/>
            <person name="Shu S."/>
            <person name="Song C."/>
            <person name="Liu Y."/>
        </authorList>
    </citation>
    <scope>NUCLEOTIDE SEQUENCE [LARGE SCALE GENOMIC DNA]</scope>
    <source>
        <strain evidence="1">HL-2020</strain>
        <tissue evidence="1">Leaf</tissue>
    </source>
</reference>
<dbReference type="AlphaFoldDB" id="A0A835H8F8"/>
<comment type="caution">
    <text evidence="1">The sequence shown here is derived from an EMBL/GenBank/DDBJ whole genome shotgun (WGS) entry which is preliminary data.</text>
</comment>
<sequence length="247" mass="26446">MGRAMGRPIHVDETTAKRELGYFASVFVDIDLSKSIPGSCRSLKKDLAKNKDTKVVVVVPDKEVMVRTVTGSTAAEKPMSKSQKKKWRKNTVVELQALPTAVNEEVLNPVIVVSGEGCISTADEVVTTQSSPTVANNSRMIKCSIDRNASIVNHHSSPGDDNNATHYSPQIMIDGGDFFIDLHGANADAPVLQSEHVLGVNGNGEESATLEELLSVVVSDSFETQEVVLVVQTLTTSISMEVAAPQG</sequence>
<dbReference type="EMBL" id="JADFTS010000008">
    <property type="protein sequence ID" value="KAF9594719.1"/>
    <property type="molecule type" value="Genomic_DNA"/>
</dbReference>
<dbReference type="Proteomes" id="UP000631114">
    <property type="component" value="Unassembled WGS sequence"/>
</dbReference>
<protein>
    <submittedName>
        <fullName evidence="1">Uncharacterized protein</fullName>
    </submittedName>
</protein>
<name>A0A835H8F8_9MAGN</name>
<organism evidence="1 2">
    <name type="scientific">Coptis chinensis</name>
    <dbReference type="NCBI Taxonomy" id="261450"/>
    <lineage>
        <taxon>Eukaryota</taxon>
        <taxon>Viridiplantae</taxon>
        <taxon>Streptophyta</taxon>
        <taxon>Embryophyta</taxon>
        <taxon>Tracheophyta</taxon>
        <taxon>Spermatophyta</taxon>
        <taxon>Magnoliopsida</taxon>
        <taxon>Ranunculales</taxon>
        <taxon>Ranunculaceae</taxon>
        <taxon>Coptidoideae</taxon>
        <taxon>Coptis</taxon>
    </lineage>
</organism>
<proteinExistence type="predicted"/>
<gene>
    <name evidence="1" type="ORF">IFM89_034702</name>
</gene>
<keyword evidence="2" id="KW-1185">Reference proteome</keyword>
<evidence type="ECO:0000313" key="1">
    <source>
        <dbReference type="EMBL" id="KAF9594719.1"/>
    </source>
</evidence>
<evidence type="ECO:0000313" key="2">
    <source>
        <dbReference type="Proteomes" id="UP000631114"/>
    </source>
</evidence>
<dbReference type="OrthoDB" id="1096772at2759"/>
<accession>A0A835H8F8</accession>